<dbReference type="EMBL" id="JAIWYP010000006">
    <property type="protein sequence ID" value="KAH3809249.1"/>
    <property type="molecule type" value="Genomic_DNA"/>
</dbReference>
<gene>
    <name evidence="1" type="ORF">DPMN_137610</name>
</gene>
<evidence type="ECO:0000313" key="1">
    <source>
        <dbReference type="EMBL" id="KAH3809249.1"/>
    </source>
</evidence>
<protein>
    <submittedName>
        <fullName evidence="1">Uncharacterized protein</fullName>
    </submittedName>
</protein>
<reference evidence="1" key="2">
    <citation type="submission" date="2020-11" db="EMBL/GenBank/DDBJ databases">
        <authorList>
            <person name="McCartney M.A."/>
            <person name="Auch B."/>
            <person name="Kono T."/>
            <person name="Mallez S."/>
            <person name="Becker A."/>
            <person name="Gohl D.M."/>
            <person name="Silverstein K.A.T."/>
            <person name="Koren S."/>
            <person name="Bechman K.B."/>
            <person name="Herman A."/>
            <person name="Abrahante J.E."/>
            <person name="Garbe J."/>
        </authorList>
    </citation>
    <scope>NUCLEOTIDE SEQUENCE</scope>
    <source>
        <strain evidence="1">Duluth1</strain>
        <tissue evidence="1">Whole animal</tissue>
    </source>
</reference>
<name>A0A9D4G520_DREPO</name>
<reference evidence="1" key="1">
    <citation type="journal article" date="2019" name="bioRxiv">
        <title>The Genome of the Zebra Mussel, Dreissena polymorpha: A Resource for Invasive Species Research.</title>
        <authorList>
            <person name="McCartney M.A."/>
            <person name="Auch B."/>
            <person name="Kono T."/>
            <person name="Mallez S."/>
            <person name="Zhang Y."/>
            <person name="Obille A."/>
            <person name="Becker A."/>
            <person name="Abrahante J.E."/>
            <person name="Garbe J."/>
            <person name="Badalamenti J.P."/>
            <person name="Herman A."/>
            <person name="Mangelson H."/>
            <person name="Liachko I."/>
            <person name="Sullivan S."/>
            <person name="Sone E.D."/>
            <person name="Koren S."/>
            <person name="Silverstein K.A.T."/>
            <person name="Beckman K.B."/>
            <person name="Gohl D.M."/>
        </authorList>
    </citation>
    <scope>NUCLEOTIDE SEQUENCE</scope>
    <source>
        <strain evidence="1">Duluth1</strain>
        <tissue evidence="1">Whole animal</tissue>
    </source>
</reference>
<keyword evidence="2" id="KW-1185">Reference proteome</keyword>
<proteinExistence type="predicted"/>
<accession>A0A9D4G520</accession>
<dbReference type="AlphaFoldDB" id="A0A9D4G520"/>
<dbReference type="Proteomes" id="UP000828390">
    <property type="component" value="Unassembled WGS sequence"/>
</dbReference>
<comment type="caution">
    <text evidence="1">The sequence shown here is derived from an EMBL/GenBank/DDBJ whole genome shotgun (WGS) entry which is preliminary data.</text>
</comment>
<sequence length="101" mass="10950">MEVLDPVHAAARAPATLPRRLIGYHGGDAPRHWTVAGRMGVISGGATRRAHVASEDGARDPPAVICNTNERTFGFCVITLGKTSINQLESEVFFFIKHPEQ</sequence>
<organism evidence="1 2">
    <name type="scientific">Dreissena polymorpha</name>
    <name type="common">Zebra mussel</name>
    <name type="synonym">Mytilus polymorpha</name>
    <dbReference type="NCBI Taxonomy" id="45954"/>
    <lineage>
        <taxon>Eukaryota</taxon>
        <taxon>Metazoa</taxon>
        <taxon>Spiralia</taxon>
        <taxon>Lophotrochozoa</taxon>
        <taxon>Mollusca</taxon>
        <taxon>Bivalvia</taxon>
        <taxon>Autobranchia</taxon>
        <taxon>Heteroconchia</taxon>
        <taxon>Euheterodonta</taxon>
        <taxon>Imparidentia</taxon>
        <taxon>Neoheterodontei</taxon>
        <taxon>Myida</taxon>
        <taxon>Dreissenoidea</taxon>
        <taxon>Dreissenidae</taxon>
        <taxon>Dreissena</taxon>
    </lineage>
</organism>
<evidence type="ECO:0000313" key="2">
    <source>
        <dbReference type="Proteomes" id="UP000828390"/>
    </source>
</evidence>